<dbReference type="Gene3D" id="3.90.1140.10">
    <property type="entry name" value="Cyclic phosphodiesterase"/>
    <property type="match status" value="1"/>
</dbReference>
<dbReference type="OrthoDB" id="3397424at2"/>
<dbReference type="Pfam" id="PF13563">
    <property type="entry name" value="2_5_RNA_ligase2"/>
    <property type="match status" value="1"/>
</dbReference>
<keyword evidence="2" id="KW-1185">Reference proteome</keyword>
<dbReference type="AlphaFoldDB" id="A0A1E3RQ38"/>
<evidence type="ECO:0000313" key="2">
    <source>
        <dbReference type="Proteomes" id="UP000094053"/>
    </source>
</evidence>
<dbReference type="STRING" id="1776.BHQ18_03745"/>
<evidence type="ECO:0008006" key="3">
    <source>
        <dbReference type="Google" id="ProtNLM"/>
    </source>
</evidence>
<comment type="caution">
    <text evidence="1">The sequence shown here is derived from an EMBL/GenBank/DDBJ whole genome shotgun (WGS) entry which is preliminary data.</text>
</comment>
<sequence length="173" mass="18816">MVHSVEVVFDADTDAAVRASWDDLTRAGVRSQAGHTSPSNRPHVTLTVADEMDDAVNTALRPVAEQLPLACTIGAPMLFGGRTFTLVRLVVPSAELLALHAHVHRICLPHMPNGPLPHAAPGHWTPHVTLARRVPHDQLAAALAVKSVRRDLTGRIVGLRHWDGDNRVEHPIR</sequence>
<name>A0A1E3RQ38_MYCFV</name>
<dbReference type="InterPro" id="IPR009097">
    <property type="entry name" value="Cyclic_Pdiesterase"/>
</dbReference>
<dbReference type="EMBL" id="MIHA01000002">
    <property type="protein sequence ID" value="ODQ91969.1"/>
    <property type="molecule type" value="Genomic_DNA"/>
</dbReference>
<gene>
    <name evidence="1" type="ORF">BHQ18_03745</name>
</gene>
<organism evidence="1 2">
    <name type="scientific">Mycolicibacterium flavescens</name>
    <name type="common">Mycobacterium flavescens</name>
    <dbReference type="NCBI Taxonomy" id="1776"/>
    <lineage>
        <taxon>Bacteria</taxon>
        <taxon>Bacillati</taxon>
        <taxon>Actinomycetota</taxon>
        <taxon>Actinomycetes</taxon>
        <taxon>Mycobacteriales</taxon>
        <taxon>Mycobacteriaceae</taxon>
        <taxon>Mycolicibacterium</taxon>
    </lineage>
</organism>
<dbReference type="RefSeq" id="WP_069412222.1">
    <property type="nucleotide sequence ID" value="NZ_JACKUL010000018.1"/>
</dbReference>
<protein>
    <recommendedName>
        <fullName evidence="3">2'-5' RNA ligase</fullName>
    </recommendedName>
</protein>
<reference evidence="2" key="1">
    <citation type="submission" date="2016-09" db="EMBL/GenBank/DDBJ databases">
        <authorList>
            <person name="Greninger A.L."/>
            <person name="Jerome K.R."/>
            <person name="Mcnair B."/>
            <person name="Wallis C."/>
            <person name="Fang F."/>
        </authorList>
    </citation>
    <scope>NUCLEOTIDE SEQUENCE [LARGE SCALE GENOMIC DNA]</scope>
    <source>
        <strain evidence="2">M6</strain>
    </source>
</reference>
<proteinExistence type="predicted"/>
<evidence type="ECO:0000313" key="1">
    <source>
        <dbReference type="EMBL" id="ODQ91969.1"/>
    </source>
</evidence>
<dbReference type="Proteomes" id="UP000094053">
    <property type="component" value="Unassembled WGS sequence"/>
</dbReference>
<accession>A0A1E3RQ38</accession>
<dbReference type="SUPFAM" id="SSF55144">
    <property type="entry name" value="LigT-like"/>
    <property type="match status" value="1"/>
</dbReference>